<dbReference type="GO" id="GO:0004519">
    <property type="term" value="F:endonuclease activity"/>
    <property type="evidence" value="ECO:0007669"/>
    <property type="project" value="UniProtKB-KW"/>
</dbReference>
<dbReference type="EMBL" id="GBRH01189582">
    <property type="protein sequence ID" value="JAE08314.1"/>
    <property type="molecule type" value="Transcribed_RNA"/>
</dbReference>
<keyword evidence="1" id="KW-0540">Nuclease</keyword>
<proteinExistence type="predicted"/>
<keyword evidence="1" id="KW-0255">Endonuclease</keyword>
<sequence length="13" mass="1445">MLMLASTAILRPK</sequence>
<organism evidence="1">
    <name type="scientific">Arundo donax</name>
    <name type="common">Giant reed</name>
    <name type="synonym">Donax arundinaceus</name>
    <dbReference type="NCBI Taxonomy" id="35708"/>
    <lineage>
        <taxon>Eukaryota</taxon>
        <taxon>Viridiplantae</taxon>
        <taxon>Streptophyta</taxon>
        <taxon>Embryophyta</taxon>
        <taxon>Tracheophyta</taxon>
        <taxon>Spermatophyta</taxon>
        <taxon>Magnoliopsida</taxon>
        <taxon>Liliopsida</taxon>
        <taxon>Poales</taxon>
        <taxon>Poaceae</taxon>
        <taxon>PACMAD clade</taxon>
        <taxon>Arundinoideae</taxon>
        <taxon>Arundineae</taxon>
        <taxon>Arundo</taxon>
    </lineage>
</organism>
<evidence type="ECO:0000313" key="1">
    <source>
        <dbReference type="EMBL" id="JAE08314.1"/>
    </source>
</evidence>
<protein>
    <submittedName>
        <fullName evidence="1">Endonuclease, putative</fullName>
    </submittedName>
</protein>
<name>A0A0A9FAR8_ARUDO</name>
<keyword evidence="1" id="KW-0378">Hydrolase</keyword>
<accession>A0A0A9FAR8</accession>
<reference evidence="1" key="2">
    <citation type="journal article" date="2015" name="Data Brief">
        <title>Shoot transcriptome of the giant reed, Arundo donax.</title>
        <authorList>
            <person name="Barrero R.A."/>
            <person name="Guerrero F.D."/>
            <person name="Moolhuijzen P."/>
            <person name="Goolsby J.A."/>
            <person name="Tidwell J."/>
            <person name="Bellgard S.E."/>
            <person name="Bellgard M.I."/>
        </authorList>
    </citation>
    <scope>NUCLEOTIDE SEQUENCE</scope>
    <source>
        <tissue evidence="1">Shoot tissue taken approximately 20 cm above the soil surface</tissue>
    </source>
</reference>
<reference evidence="1" key="1">
    <citation type="submission" date="2014-09" db="EMBL/GenBank/DDBJ databases">
        <authorList>
            <person name="Magalhaes I.L.F."/>
            <person name="Oliveira U."/>
            <person name="Santos F.R."/>
            <person name="Vidigal T.H.D.A."/>
            <person name="Brescovit A.D."/>
            <person name="Santos A.J."/>
        </authorList>
    </citation>
    <scope>NUCLEOTIDE SEQUENCE</scope>
    <source>
        <tissue evidence="1">Shoot tissue taken approximately 20 cm above the soil surface</tissue>
    </source>
</reference>